<evidence type="ECO:0000256" key="1">
    <source>
        <dbReference type="SAM" id="MobiDB-lite"/>
    </source>
</evidence>
<dbReference type="PATRIC" id="fig|465721.4.peg.3080"/>
<dbReference type="GO" id="GO:0003677">
    <property type="term" value="F:DNA binding"/>
    <property type="evidence" value="ECO:0007669"/>
    <property type="project" value="InterPro"/>
</dbReference>
<dbReference type="InterPro" id="IPR010982">
    <property type="entry name" value="Lambda_DNA-bd_dom_sf"/>
</dbReference>
<dbReference type="InterPro" id="IPR001387">
    <property type="entry name" value="Cro/C1-type_HTH"/>
</dbReference>
<keyword evidence="4" id="KW-1185">Reference proteome</keyword>
<dbReference type="EMBL" id="CP011971">
    <property type="protein sequence ID" value="AMN48267.1"/>
    <property type="molecule type" value="Genomic_DNA"/>
</dbReference>
<name>A0A127FCY3_STEDE</name>
<gene>
    <name evidence="3" type="ORF">ACG33_14400</name>
</gene>
<protein>
    <submittedName>
        <fullName evidence="3">XRE family transcriptional regulator</fullName>
    </submittedName>
</protein>
<dbReference type="Proteomes" id="UP000070250">
    <property type="component" value="Chromosome"/>
</dbReference>
<dbReference type="KEGG" id="sdf:ACG33_14400"/>
<feature type="domain" description="HTH cro/C1-type" evidence="2">
    <location>
        <begin position="51"/>
        <end position="105"/>
    </location>
</feature>
<organism evidence="3 4">
    <name type="scientific">Steroidobacter denitrificans</name>
    <dbReference type="NCBI Taxonomy" id="465721"/>
    <lineage>
        <taxon>Bacteria</taxon>
        <taxon>Pseudomonadati</taxon>
        <taxon>Pseudomonadota</taxon>
        <taxon>Gammaproteobacteria</taxon>
        <taxon>Steroidobacterales</taxon>
        <taxon>Steroidobacteraceae</taxon>
        <taxon>Steroidobacter</taxon>
    </lineage>
</organism>
<reference evidence="3 4" key="1">
    <citation type="submission" date="2015-06" db="EMBL/GenBank/DDBJ databases">
        <title>A Comprehensive Approach to Explore the Metabolic and Phylogenetic Diversity of Bacterial Steroid Degradation in the Environment: Testosterone as an Example.</title>
        <authorList>
            <person name="Yang F.-C."/>
            <person name="Chen Y.-L."/>
            <person name="Yu C.-P."/>
            <person name="Tang S.-L."/>
            <person name="Wang P.-H."/>
            <person name="Ismail W."/>
            <person name="Wang C.-H."/>
            <person name="Yang C.-Y."/>
            <person name="Chiang Y.-R."/>
        </authorList>
    </citation>
    <scope>NUCLEOTIDE SEQUENCE [LARGE SCALE GENOMIC DNA]</scope>
    <source>
        <strain evidence="3 4">DSM 18526</strain>
    </source>
</reference>
<dbReference type="PROSITE" id="PS50943">
    <property type="entry name" value="HTH_CROC1"/>
    <property type="match status" value="1"/>
</dbReference>
<dbReference type="SMART" id="SM00530">
    <property type="entry name" value="HTH_XRE"/>
    <property type="match status" value="1"/>
</dbReference>
<feature type="region of interest" description="Disordered" evidence="1">
    <location>
        <begin position="117"/>
        <end position="159"/>
    </location>
</feature>
<proteinExistence type="predicted"/>
<dbReference type="CDD" id="cd00093">
    <property type="entry name" value="HTH_XRE"/>
    <property type="match status" value="1"/>
</dbReference>
<evidence type="ECO:0000313" key="3">
    <source>
        <dbReference type="EMBL" id="AMN48267.1"/>
    </source>
</evidence>
<sequence>MIQPGLVGAPHDLMWKWDNLEVGLLVTDLYTGVPALKSLRTPVHAYFLELLLAARHKAQLTQQQLADRLGKPQSFVAKYEGGERRLDVIEFLQLAQFLEIDAARIMRQLMKFNAIQRRPDRAKPAQGKAAGTKGGTSREASRSGRTGPGWRLETDSSRK</sequence>
<dbReference type="Pfam" id="PF01381">
    <property type="entry name" value="HTH_3"/>
    <property type="match status" value="1"/>
</dbReference>
<dbReference type="AlphaFoldDB" id="A0A127FCY3"/>
<dbReference type="Gene3D" id="1.10.260.40">
    <property type="entry name" value="lambda repressor-like DNA-binding domains"/>
    <property type="match status" value="1"/>
</dbReference>
<dbReference type="SUPFAM" id="SSF47413">
    <property type="entry name" value="lambda repressor-like DNA-binding domains"/>
    <property type="match status" value="1"/>
</dbReference>
<evidence type="ECO:0000259" key="2">
    <source>
        <dbReference type="PROSITE" id="PS50943"/>
    </source>
</evidence>
<accession>A0A127FCY3</accession>
<evidence type="ECO:0000313" key="4">
    <source>
        <dbReference type="Proteomes" id="UP000070250"/>
    </source>
</evidence>